<accession>A0ABU2ZMW2</accession>
<keyword evidence="1" id="KW-0812">Transmembrane</keyword>
<keyword evidence="3" id="KW-0328">Glycosyltransferase</keyword>
<keyword evidence="1" id="KW-0472">Membrane</keyword>
<dbReference type="PANTHER" id="PTHR43685:SF2">
    <property type="entry name" value="GLYCOSYLTRANSFERASE 2-LIKE DOMAIN-CONTAINING PROTEIN"/>
    <property type="match status" value="1"/>
</dbReference>
<evidence type="ECO:0000256" key="1">
    <source>
        <dbReference type="SAM" id="Phobius"/>
    </source>
</evidence>
<dbReference type="InterPro" id="IPR050834">
    <property type="entry name" value="Glycosyltransf_2"/>
</dbReference>
<dbReference type="InterPro" id="IPR001173">
    <property type="entry name" value="Glyco_trans_2-like"/>
</dbReference>
<gene>
    <name evidence="3" type="ORF">RM552_02695</name>
</gene>
<reference evidence="3 4" key="1">
    <citation type="submission" date="2023-09" db="EMBL/GenBank/DDBJ databases">
        <authorList>
            <person name="Rey-Velasco X."/>
        </authorList>
    </citation>
    <scope>NUCLEOTIDE SEQUENCE [LARGE SCALE GENOMIC DNA]</scope>
    <source>
        <strain evidence="3 4">P117</strain>
    </source>
</reference>
<dbReference type="EMBL" id="JAVRHX010000001">
    <property type="protein sequence ID" value="MDT0593751.1"/>
    <property type="molecule type" value="Genomic_DNA"/>
</dbReference>
<feature type="transmembrane region" description="Helical" evidence="1">
    <location>
        <begin position="255"/>
        <end position="279"/>
    </location>
</feature>
<protein>
    <submittedName>
        <fullName evidence="3">Glycosyltransferase family A protein</fullName>
        <ecNumber evidence="3">2.4.-.-</ecNumber>
    </submittedName>
</protein>
<sequence>MNTHQLPMASIVIPAYGRTVLLEKAVRSCITQDYPATLFEVIVVDSSSNDANEKMVNALASESPCSIKCLRKKAEGPGPSRTLGAQSSKGEYIAFMDSDCEASPKWLRSGILAFGKNVGLVQGQTLPQPGAPHNVFNRSFELRQESFIYETVNIFYSREAFMKVGSFRADEDPENLVVMGGEDTDFAWKVKNLGYASKFSSDATVYHVVDVISPTQWLFDKRMMVVPRIPKDFPQTRKFFYLRYFFDQVQATYCLGLIGLIGVLFSWFSLLLFLPYCFVRGSEKTVAMKGLKRLFRIGFYFCKDSCNFFQLLRGSIKYRSLLL</sequence>
<dbReference type="GO" id="GO:0016757">
    <property type="term" value="F:glycosyltransferase activity"/>
    <property type="evidence" value="ECO:0007669"/>
    <property type="project" value="UniProtKB-KW"/>
</dbReference>
<evidence type="ECO:0000313" key="4">
    <source>
        <dbReference type="Proteomes" id="UP001253545"/>
    </source>
</evidence>
<evidence type="ECO:0000313" key="3">
    <source>
        <dbReference type="EMBL" id="MDT0593751.1"/>
    </source>
</evidence>
<feature type="domain" description="Glycosyltransferase 2-like" evidence="2">
    <location>
        <begin position="10"/>
        <end position="155"/>
    </location>
</feature>
<evidence type="ECO:0000259" key="2">
    <source>
        <dbReference type="Pfam" id="PF00535"/>
    </source>
</evidence>
<keyword evidence="4" id="KW-1185">Reference proteome</keyword>
<dbReference type="Gene3D" id="3.90.550.10">
    <property type="entry name" value="Spore Coat Polysaccharide Biosynthesis Protein SpsA, Chain A"/>
    <property type="match status" value="1"/>
</dbReference>
<name>A0ABU2ZMW2_9ALTE</name>
<comment type="caution">
    <text evidence="3">The sequence shown here is derived from an EMBL/GenBank/DDBJ whole genome shotgun (WGS) entry which is preliminary data.</text>
</comment>
<dbReference type="Proteomes" id="UP001253545">
    <property type="component" value="Unassembled WGS sequence"/>
</dbReference>
<dbReference type="Pfam" id="PF00535">
    <property type="entry name" value="Glycos_transf_2"/>
    <property type="match status" value="1"/>
</dbReference>
<dbReference type="SUPFAM" id="SSF53448">
    <property type="entry name" value="Nucleotide-diphospho-sugar transferases"/>
    <property type="match status" value="1"/>
</dbReference>
<keyword evidence="3" id="KW-0808">Transferase</keyword>
<keyword evidence="1" id="KW-1133">Transmembrane helix</keyword>
<organism evidence="3 4">
    <name type="scientific">Glaciecola petra</name>
    <dbReference type="NCBI Taxonomy" id="3075602"/>
    <lineage>
        <taxon>Bacteria</taxon>
        <taxon>Pseudomonadati</taxon>
        <taxon>Pseudomonadota</taxon>
        <taxon>Gammaproteobacteria</taxon>
        <taxon>Alteromonadales</taxon>
        <taxon>Alteromonadaceae</taxon>
        <taxon>Glaciecola</taxon>
    </lineage>
</organism>
<dbReference type="PANTHER" id="PTHR43685">
    <property type="entry name" value="GLYCOSYLTRANSFERASE"/>
    <property type="match status" value="1"/>
</dbReference>
<dbReference type="RefSeq" id="WP_311367252.1">
    <property type="nucleotide sequence ID" value="NZ_JAVRHX010000001.1"/>
</dbReference>
<dbReference type="InterPro" id="IPR029044">
    <property type="entry name" value="Nucleotide-diphossugar_trans"/>
</dbReference>
<dbReference type="EC" id="2.4.-.-" evidence="3"/>
<proteinExistence type="predicted"/>
<dbReference type="CDD" id="cd00761">
    <property type="entry name" value="Glyco_tranf_GTA_type"/>
    <property type="match status" value="1"/>
</dbReference>